<dbReference type="AlphaFoldDB" id="X1UW61"/>
<evidence type="ECO:0000313" key="1">
    <source>
        <dbReference type="EMBL" id="GAI96589.1"/>
    </source>
</evidence>
<accession>X1UW61</accession>
<organism evidence="1">
    <name type="scientific">marine sediment metagenome</name>
    <dbReference type="NCBI Taxonomy" id="412755"/>
    <lineage>
        <taxon>unclassified sequences</taxon>
        <taxon>metagenomes</taxon>
        <taxon>ecological metagenomes</taxon>
    </lineage>
</organism>
<reference evidence="1" key="1">
    <citation type="journal article" date="2014" name="Front. Microbiol.">
        <title>High frequency of phylogenetically diverse reductive dehalogenase-homologous genes in deep subseafloor sedimentary metagenomes.</title>
        <authorList>
            <person name="Kawai M."/>
            <person name="Futagami T."/>
            <person name="Toyoda A."/>
            <person name="Takaki Y."/>
            <person name="Nishi S."/>
            <person name="Hori S."/>
            <person name="Arai W."/>
            <person name="Tsubouchi T."/>
            <person name="Morono Y."/>
            <person name="Uchiyama I."/>
            <person name="Ito T."/>
            <person name="Fujiyama A."/>
            <person name="Inagaki F."/>
            <person name="Takami H."/>
        </authorList>
    </citation>
    <scope>NUCLEOTIDE SEQUENCE</scope>
    <source>
        <strain evidence="1">Expedition CK06-06</strain>
    </source>
</reference>
<name>X1UW61_9ZZZZ</name>
<protein>
    <recommendedName>
        <fullName evidence="2">Transposase IS4-like domain-containing protein</fullName>
    </recommendedName>
</protein>
<comment type="caution">
    <text evidence="1">The sequence shown here is derived from an EMBL/GenBank/DDBJ whole genome shotgun (WGS) entry which is preliminary data.</text>
</comment>
<sequence>IIDNYCKVPRDCATDGGYASLANQNHAKEKGITNIVFNKVVGSLQNIAGRKNGEAEWKLSFQT</sequence>
<dbReference type="EMBL" id="BARW01024847">
    <property type="protein sequence ID" value="GAI96589.1"/>
    <property type="molecule type" value="Genomic_DNA"/>
</dbReference>
<evidence type="ECO:0008006" key="2">
    <source>
        <dbReference type="Google" id="ProtNLM"/>
    </source>
</evidence>
<proteinExistence type="predicted"/>
<feature type="non-terminal residue" evidence="1">
    <location>
        <position position="1"/>
    </location>
</feature>
<gene>
    <name evidence="1" type="ORF">S12H4_40875</name>
</gene>